<keyword evidence="1" id="KW-1133">Transmembrane helix</keyword>
<reference evidence="2 3" key="1">
    <citation type="submission" date="2024-08" db="EMBL/GenBank/DDBJ databases">
        <title>Insights into the chromosomal genome structure of Flemingia macrophylla.</title>
        <authorList>
            <person name="Ding Y."/>
            <person name="Zhao Y."/>
            <person name="Bi W."/>
            <person name="Wu M."/>
            <person name="Zhao G."/>
            <person name="Gong Y."/>
            <person name="Li W."/>
            <person name="Zhang P."/>
        </authorList>
    </citation>
    <scope>NUCLEOTIDE SEQUENCE [LARGE SCALE GENOMIC DNA]</scope>
    <source>
        <strain evidence="2">DYQJB</strain>
        <tissue evidence="2">Leaf</tissue>
    </source>
</reference>
<dbReference type="EMBL" id="JBGMDY010000011">
    <property type="protein sequence ID" value="KAL2318460.1"/>
    <property type="molecule type" value="Genomic_DNA"/>
</dbReference>
<keyword evidence="1" id="KW-0812">Transmembrane</keyword>
<feature type="transmembrane region" description="Helical" evidence="1">
    <location>
        <begin position="43"/>
        <end position="67"/>
    </location>
</feature>
<evidence type="ECO:0000313" key="2">
    <source>
        <dbReference type="EMBL" id="KAL2318460.1"/>
    </source>
</evidence>
<dbReference type="PANTHER" id="PTHR33726:SF18">
    <property type="entry name" value="PROTEIN, PUTATIVE-RELATED"/>
    <property type="match status" value="1"/>
</dbReference>
<comment type="caution">
    <text evidence="2">The sequence shown here is derived from an EMBL/GenBank/DDBJ whole genome shotgun (WGS) entry which is preliminary data.</text>
</comment>
<organism evidence="2 3">
    <name type="scientific">Flemingia macrophylla</name>
    <dbReference type="NCBI Taxonomy" id="520843"/>
    <lineage>
        <taxon>Eukaryota</taxon>
        <taxon>Viridiplantae</taxon>
        <taxon>Streptophyta</taxon>
        <taxon>Embryophyta</taxon>
        <taxon>Tracheophyta</taxon>
        <taxon>Spermatophyta</taxon>
        <taxon>Magnoliopsida</taxon>
        <taxon>eudicotyledons</taxon>
        <taxon>Gunneridae</taxon>
        <taxon>Pentapetalae</taxon>
        <taxon>rosids</taxon>
        <taxon>fabids</taxon>
        <taxon>Fabales</taxon>
        <taxon>Fabaceae</taxon>
        <taxon>Papilionoideae</taxon>
        <taxon>50 kb inversion clade</taxon>
        <taxon>NPAAA clade</taxon>
        <taxon>indigoferoid/millettioid clade</taxon>
        <taxon>Phaseoleae</taxon>
        <taxon>Flemingia</taxon>
    </lineage>
</organism>
<keyword evidence="1" id="KW-0472">Membrane</keyword>
<keyword evidence="3" id="KW-1185">Reference proteome</keyword>
<evidence type="ECO:0000256" key="1">
    <source>
        <dbReference type="SAM" id="Phobius"/>
    </source>
</evidence>
<protein>
    <submittedName>
        <fullName evidence="2">Uncharacterized protein</fullName>
    </submittedName>
</protein>
<sequence>MGGMKKWCFFKRLRKESWRAMKLLWSAFNWQKLYWPIFFMDYVIFKIMFAFETIMLLFMLSFFFLCCGCKF</sequence>
<dbReference type="Proteomes" id="UP001603857">
    <property type="component" value="Unassembled WGS sequence"/>
</dbReference>
<evidence type="ECO:0000313" key="3">
    <source>
        <dbReference type="Proteomes" id="UP001603857"/>
    </source>
</evidence>
<gene>
    <name evidence="2" type="ORF">Fmac_032336</name>
</gene>
<dbReference type="PANTHER" id="PTHR33726">
    <property type="entry name" value="TRANSMEMBRANE PROTEIN"/>
    <property type="match status" value="1"/>
</dbReference>
<dbReference type="AlphaFoldDB" id="A0ABD1L4M6"/>
<name>A0ABD1L4M6_9FABA</name>
<accession>A0ABD1L4M6</accession>
<proteinExistence type="predicted"/>